<dbReference type="SUPFAM" id="SSF51905">
    <property type="entry name" value="FAD/NAD(P)-binding domain"/>
    <property type="match status" value="1"/>
</dbReference>
<dbReference type="InterPro" id="IPR012132">
    <property type="entry name" value="GMC_OxRdtase"/>
</dbReference>
<dbReference type="PIRSF" id="PIRSF000137">
    <property type="entry name" value="Alcohol_oxidase"/>
    <property type="match status" value="1"/>
</dbReference>
<dbReference type="GO" id="GO:0016614">
    <property type="term" value="F:oxidoreductase activity, acting on CH-OH group of donors"/>
    <property type="evidence" value="ECO:0007669"/>
    <property type="project" value="InterPro"/>
</dbReference>
<evidence type="ECO:0000256" key="2">
    <source>
        <dbReference type="PIRSR" id="PIRSR000137-1"/>
    </source>
</evidence>
<comment type="similarity">
    <text evidence="1">Belongs to the GMC oxidoreductase family.</text>
</comment>
<dbReference type="EMBL" id="KV441548">
    <property type="protein sequence ID" value="OAG11528.1"/>
    <property type="molecule type" value="Genomic_DNA"/>
</dbReference>
<dbReference type="STRING" id="1460663.A0A177CWV7"/>
<dbReference type="Pfam" id="PF00732">
    <property type="entry name" value="GMC_oxred_N"/>
    <property type="match status" value="1"/>
</dbReference>
<dbReference type="PANTHER" id="PTHR11552:SF115">
    <property type="entry name" value="DEHYDROGENASE XPTC-RELATED"/>
    <property type="match status" value="1"/>
</dbReference>
<dbReference type="SUPFAM" id="SSF54373">
    <property type="entry name" value="FAD-linked reductases, C-terminal domain"/>
    <property type="match status" value="1"/>
</dbReference>
<dbReference type="RefSeq" id="XP_018041893.1">
    <property type="nucleotide sequence ID" value="XM_018180635.1"/>
</dbReference>
<dbReference type="InterPro" id="IPR000172">
    <property type="entry name" value="GMC_OxRdtase_N"/>
</dbReference>
<dbReference type="Gene3D" id="3.50.50.60">
    <property type="entry name" value="FAD/NAD(P)-binding domain"/>
    <property type="match status" value="1"/>
</dbReference>
<dbReference type="OrthoDB" id="269227at2759"/>
<reference evidence="5 6" key="1">
    <citation type="submission" date="2016-05" db="EMBL/GenBank/DDBJ databases">
        <title>Comparative analysis of secretome profiles of manganese(II)-oxidizing ascomycete fungi.</title>
        <authorList>
            <consortium name="DOE Joint Genome Institute"/>
            <person name="Zeiner C.A."/>
            <person name="Purvine S.O."/>
            <person name="Zink E.M."/>
            <person name="Wu S."/>
            <person name="Pasa-Tolic L."/>
            <person name="Chaput D.L."/>
            <person name="Haridas S."/>
            <person name="Grigoriev I.V."/>
            <person name="Santelli C.M."/>
            <person name="Hansel C.M."/>
        </authorList>
    </citation>
    <scope>NUCLEOTIDE SEQUENCE [LARGE SCALE GENOMIC DNA]</scope>
    <source>
        <strain evidence="5 6">AP3s5-JAC2a</strain>
    </source>
</reference>
<accession>A0A177CWV7</accession>
<dbReference type="GeneID" id="28764121"/>
<evidence type="ECO:0000256" key="1">
    <source>
        <dbReference type="ARBA" id="ARBA00010790"/>
    </source>
</evidence>
<organism evidence="5 6">
    <name type="scientific">Paraphaeosphaeria sporulosa</name>
    <dbReference type="NCBI Taxonomy" id="1460663"/>
    <lineage>
        <taxon>Eukaryota</taxon>
        <taxon>Fungi</taxon>
        <taxon>Dikarya</taxon>
        <taxon>Ascomycota</taxon>
        <taxon>Pezizomycotina</taxon>
        <taxon>Dothideomycetes</taxon>
        <taxon>Pleosporomycetidae</taxon>
        <taxon>Pleosporales</taxon>
        <taxon>Massarineae</taxon>
        <taxon>Didymosphaeriaceae</taxon>
        <taxon>Paraphaeosphaeria</taxon>
    </lineage>
</organism>
<evidence type="ECO:0000259" key="4">
    <source>
        <dbReference type="Pfam" id="PF05199"/>
    </source>
</evidence>
<feature type="active site" description="Proton donor" evidence="2">
    <location>
        <position position="421"/>
    </location>
</feature>
<gene>
    <name evidence="5" type="ORF">CC84DRAFT_1182468</name>
</gene>
<evidence type="ECO:0000259" key="3">
    <source>
        <dbReference type="Pfam" id="PF00732"/>
    </source>
</evidence>
<dbReference type="InParanoid" id="A0A177CWV7"/>
<keyword evidence="6" id="KW-1185">Reference proteome</keyword>
<name>A0A177CWV7_9PLEO</name>
<protein>
    <submittedName>
        <fullName evidence="5">FAD/NAD(P)-binding domain-containing protein</fullName>
    </submittedName>
</protein>
<dbReference type="InterPro" id="IPR036188">
    <property type="entry name" value="FAD/NAD-bd_sf"/>
</dbReference>
<dbReference type="Proteomes" id="UP000077069">
    <property type="component" value="Unassembled WGS sequence"/>
</dbReference>
<sequence length="484" mass="52678">MSKFGMWQTVLVIENDILNNGTLSSIPGNSGDLNLAAINIVGGGSYKGLEKYFLKSNHFDAPSAETTKEFNISYDVKVYGIGPVKVSIPDWQFPDMKKLFASWNSVDIPHPREGFVDPVGVYWSPNSINKDTATRTTLRSAYYDRIASKRSNLELLTGTHFTSKNMGVQSQAVAAKEVILAAGGVFTPHLLMVSGIGPKDVLQAAGVTIKMDLPAVSSNFQDHIANYMNFNLEGYAKDSIVAINTNATYNQTVYDLYLSSKTGPYSVGRANGLVFMALQHFEPTYKAIVDKIRAQRAENFLPERYSKSAPLLHGFKKQVDILAKQFAAAKAAVGEIVIQPWGFSGIANNKPLSRGAITLNTTHPEAYPIVQWNTIQNPHWARPELASYNPVETSPGLQYQTDEEIVQGGIKSGSLSPTFAHPSGGCSMMPESLGGRVNEKLQVYGVAKLSVIDASIIPLIPATHLQATMYAIAEKASDIIKARA</sequence>
<feature type="domain" description="Glucose-methanol-choline oxidoreductase C-terminal" evidence="4">
    <location>
        <begin position="351"/>
        <end position="473"/>
    </location>
</feature>
<dbReference type="InterPro" id="IPR007867">
    <property type="entry name" value="GMC_OxRtase_C"/>
</dbReference>
<dbReference type="Pfam" id="PF05199">
    <property type="entry name" value="GMC_oxred_C"/>
    <property type="match status" value="1"/>
</dbReference>
<dbReference type="GO" id="GO:0044550">
    <property type="term" value="P:secondary metabolite biosynthetic process"/>
    <property type="evidence" value="ECO:0007669"/>
    <property type="project" value="TreeGrafter"/>
</dbReference>
<dbReference type="Gene3D" id="3.30.560.10">
    <property type="entry name" value="Glucose Oxidase, domain 3"/>
    <property type="match status" value="1"/>
</dbReference>
<dbReference type="AlphaFoldDB" id="A0A177CWV7"/>
<proteinExistence type="inferred from homology"/>
<feature type="active site" description="Proton acceptor" evidence="2">
    <location>
        <position position="464"/>
    </location>
</feature>
<dbReference type="PANTHER" id="PTHR11552">
    <property type="entry name" value="GLUCOSE-METHANOL-CHOLINE GMC OXIDOREDUCTASE"/>
    <property type="match status" value="1"/>
</dbReference>
<feature type="domain" description="Glucose-methanol-choline oxidoreductase N-terminal" evidence="3">
    <location>
        <begin position="156"/>
        <end position="224"/>
    </location>
</feature>
<evidence type="ECO:0000313" key="5">
    <source>
        <dbReference type="EMBL" id="OAG11528.1"/>
    </source>
</evidence>
<evidence type="ECO:0000313" key="6">
    <source>
        <dbReference type="Proteomes" id="UP000077069"/>
    </source>
</evidence>
<dbReference type="GO" id="GO:0050660">
    <property type="term" value="F:flavin adenine dinucleotide binding"/>
    <property type="evidence" value="ECO:0007669"/>
    <property type="project" value="InterPro"/>
</dbReference>